<sequence>MQGTGNGSPLAMTRYVLNQVQGRKCNYGRASPKDKRGRRRPEVESRSIKPSSSGTNNAQDSVSDQKAEPGVSEPSGVAASTTSKAINPRYVKSNQGQDPSIGTDRKEPNTISSLSYLDGTRESIPSWPDQQLAAPKVDHLPDYHSLDDAFPHTEENFMVACRDANVSLMSLFSQTDISPPSTDIEPLNVCWSASSSPVVHTNDSFLSLWSLSFEAESPSKILEPEPKTEIEELGPGPGPESGIFTDLTSPSLESESISPPGSESEPPTLVLPGSHDPSISHSPADTMCQGLEGLFILMDKLGSVVDNGITSLDAALAIHKEALSYAIRMADCEACTTKLENMMILTFMIHMLTRICHCITAACPSIKASSWRHSVIFDLGKPDRLGDAQVANNIQVGVYHVDTSDEYAAIVGGLLQHQLRLLIQLIYHLHIIAERLKSGLINSRLAVSNKASTEILRELQPEAAQ</sequence>
<accession>A0ABR2Y9U2</accession>
<comment type="caution">
    <text evidence="2">The sequence shown here is derived from an EMBL/GenBank/DDBJ whole genome shotgun (WGS) entry which is preliminary data.</text>
</comment>
<evidence type="ECO:0000313" key="3">
    <source>
        <dbReference type="Proteomes" id="UP001465668"/>
    </source>
</evidence>
<feature type="region of interest" description="Disordered" evidence="1">
    <location>
        <begin position="1"/>
        <end position="112"/>
    </location>
</feature>
<evidence type="ECO:0000256" key="1">
    <source>
        <dbReference type="SAM" id="MobiDB-lite"/>
    </source>
</evidence>
<reference evidence="2 3" key="1">
    <citation type="submission" date="2024-02" db="EMBL/GenBank/DDBJ databases">
        <title>First draft genome assembly of two strains of Seiridium cardinale.</title>
        <authorList>
            <person name="Emiliani G."/>
            <person name="Scali E."/>
        </authorList>
    </citation>
    <scope>NUCLEOTIDE SEQUENCE [LARGE SCALE GENOMIC DNA]</scope>
    <source>
        <strain evidence="2 3">BM-138-000479</strain>
    </source>
</reference>
<protein>
    <submittedName>
        <fullName evidence="2">Zn(2)-C6 fungal-type domain-containing protein</fullName>
    </submittedName>
</protein>
<evidence type="ECO:0000313" key="2">
    <source>
        <dbReference type="EMBL" id="KAK9783986.1"/>
    </source>
</evidence>
<feature type="region of interest" description="Disordered" evidence="1">
    <location>
        <begin position="229"/>
        <end position="276"/>
    </location>
</feature>
<organism evidence="2 3">
    <name type="scientific">Seiridium cardinale</name>
    <dbReference type="NCBI Taxonomy" id="138064"/>
    <lineage>
        <taxon>Eukaryota</taxon>
        <taxon>Fungi</taxon>
        <taxon>Dikarya</taxon>
        <taxon>Ascomycota</taxon>
        <taxon>Pezizomycotina</taxon>
        <taxon>Sordariomycetes</taxon>
        <taxon>Xylariomycetidae</taxon>
        <taxon>Amphisphaeriales</taxon>
        <taxon>Sporocadaceae</taxon>
        <taxon>Seiridium</taxon>
    </lineage>
</organism>
<dbReference type="EMBL" id="JARVKM010000001">
    <property type="protein sequence ID" value="KAK9783986.1"/>
    <property type="molecule type" value="Genomic_DNA"/>
</dbReference>
<keyword evidence="3" id="KW-1185">Reference proteome</keyword>
<gene>
    <name evidence="2" type="ORF">SCAR479_00545</name>
</gene>
<feature type="compositionally biased region" description="Low complexity" evidence="1">
    <location>
        <begin position="249"/>
        <end position="267"/>
    </location>
</feature>
<name>A0ABR2Y9U2_9PEZI</name>
<feature type="compositionally biased region" description="Polar residues" evidence="1">
    <location>
        <begin position="48"/>
        <end position="64"/>
    </location>
</feature>
<proteinExistence type="predicted"/>
<dbReference type="Proteomes" id="UP001465668">
    <property type="component" value="Unassembled WGS sequence"/>
</dbReference>